<sequence length="106" mass="11890">VIMIVALKMEVDGKIVVFVTLVLGFFTQIFSGFGALIAMVPWVGPFFIKIFTIPFFWMLNAMGYFVSIIAIKKGYSKELTRSRVLTVALLFGIIIGYILGHIIPLR</sequence>
<feature type="transmembrane region" description="Helical" evidence="1">
    <location>
        <begin position="46"/>
        <end position="71"/>
    </location>
</feature>
<feature type="transmembrane region" description="Helical" evidence="1">
    <location>
        <begin position="83"/>
        <end position="103"/>
    </location>
</feature>
<gene>
    <name evidence="2" type="ORF">METZ01_LOCUS200979</name>
</gene>
<name>A0A382EC94_9ZZZZ</name>
<keyword evidence="1" id="KW-0812">Transmembrane</keyword>
<evidence type="ECO:0000256" key="1">
    <source>
        <dbReference type="SAM" id="Phobius"/>
    </source>
</evidence>
<keyword evidence="1" id="KW-1133">Transmembrane helix</keyword>
<feature type="non-terminal residue" evidence="2">
    <location>
        <position position="1"/>
    </location>
</feature>
<dbReference type="AlphaFoldDB" id="A0A382EC94"/>
<dbReference type="EMBL" id="UINC01043708">
    <property type="protein sequence ID" value="SVB48125.1"/>
    <property type="molecule type" value="Genomic_DNA"/>
</dbReference>
<proteinExistence type="predicted"/>
<protein>
    <submittedName>
        <fullName evidence="2">Uncharacterized protein</fullName>
    </submittedName>
</protein>
<feature type="transmembrane region" description="Helical" evidence="1">
    <location>
        <begin position="15"/>
        <end position="40"/>
    </location>
</feature>
<reference evidence="2" key="1">
    <citation type="submission" date="2018-05" db="EMBL/GenBank/DDBJ databases">
        <authorList>
            <person name="Lanie J.A."/>
            <person name="Ng W.-L."/>
            <person name="Kazmierczak K.M."/>
            <person name="Andrzejewski T.M."/>
            <person name="Davidsen T.M."/>
            <person name="Wayne K.J."/>
            <person name="Tettelin H."/>
            <person name="Glass J.I."/>
            <person name="Rusch D."/>
            <person name="Podicherti R."/>
            <person name="Tsui H.-C.T."/>
            <person name="Winkler M.E."/>
        </authorList>
    </citation>
    <scope>NUCLEOTIDE SEQUENCE</scope>
</reference>
<organism evidence="2">
    <name type="scientific">marine metagenome</name>
    <dbReference type="NCBI Taxonomy" id="408172"/>
    <lineage>
        <taxon>unclassified sequences</taxon>
        <taxon>metagenomes</taxon>
        <taxon>ecological metagenomes</taxon>
    </lineage>
</organism>
<evidence type="ECO:0000313" key="2">
    <source>
        <dbReference type="EMBL" id="SVB48125.1"/>
    </source>
</evidence>
<accession>A0A382EC94</accession>
<keyword evidence="1" id="KW-0472">Membrane</keyword>